<organism evidence="2 3">
    <name type="scientific">Mycena albidolilacea</name>
    <dbReference type="NCBI Taxonomy" id="1033008"/>
    <lineage>
        <taxon>Eukaryota</taxon>
        <taxon>Fungi</taxon>
        <taxon>Dikarya</taxon>
        <taxon>Basidiomycota</taxon>
        <taxon>Agaricomycotina</taxon>
        <taxon>Agaricomycetes</taxon>
        <taxon>Agaricomycetidae</taxon>
        <taxon>Agaricales</taxon>
        <taxon>Marasmiineae</taxon>
        <taxon>Mycenaceae</taxon>
        <taxon>Mycena</taxon>
    </lineage>
</organism>
<comment type="caution">
    <text evidence="2">The sequence shown here is derived from an EMBL/GenBank/DDBJ whole genome shotgun (WGS) entry which is preliminary data.</text>
</comment>
<accession>A0AAD6ZH93</accession>
<protein>
    <submittedName>
        <fullName evidence="2">Uncharacterized protein</fullName>
    </submittedName>
</protein>
<evidence type="ECO:0000313" key="3">
    <source>
        <dbReference type="Proteomes" id="UP001218218"/>
    </source>
</evidence>
<proteinExistence type="predicted"/>
<dbReference type="EMBL" id="JARIHO010000049">
    <property type="protein sequence ID" value="KAJ7321934.1"/>
    <property type="molecule type" value="Genomic_DNA"/>
</dbReference>
<sequence>MPYLGGVRWTQLLFLSTMCTVLYLQQWRHDIWMAIHLLLGLPKKYKCPPFERDNAWHSVVIHSVPMSPGGGLESYNIETMAAFLNYVSEFVGAVKAFSILC</sequence>
<evidence type="ECO:0000256" key="1">
    <source>
        <dbReference type="SAM" id="SignalP"/>
    </source>
</evidence>
<dbReference type="Proteomes" id="UP001218218">
    <property type="component" value="Unassembled WGS sequence"/>
</dbReference>
<feature type="signal peptide" evidence="1">
    <location>
        <begin position="1"/>
        <end position="24"/>
    </location>
</feature>
<keyword evidence="3" id="KW-1185">Reference proteome</keyword>
<feature type="chain" id="PRO_5042294918" evidence="1">
    <location>
        <begin position="25"/>
        <end position="101"/>
    </location>
</feature>
<dbReference type="AlphaFoldDB" id="A0AAD6ZH93"/>
<evidence type="ECO:0000313" key="2">
    <source>
        <dbReference type="EMBL" id="KAJ7321934.1"/>
    </source>
</evidence>
<keyword evidence="1" id="KW-0732">Signal</keyword>
<name>A0AAD6ZH93_9AGAR</name>
<reference evidence="2" key="1">
    <citation type="submission" date="2023-03" db="EMBL/GenBank/DDBJ databases">
        <title>Massive genome expansion in bonnet fungi (Mycena s.s.) driven by repeated elements and novel gene families across ecological guilds.</title>
        <authorList>
            <consortium name="Lawrence Berkeley National Laboratory"/>
            <person name="Harder C.B."/>
            <person name="Miyauchi S."/>
            <person name="Viragh M."/>
            <person name="Kuo A."/>
            <person name="Thoen E."/>
            <person name="Andreopoulos B."/>
            <person name="Lu D."/>
            <person name="Skrede I."/>
            <person name="Drula E."/>
            <person name="Henrissat B."/>
            <person name="Morin E."/>
            <person name="Kohler A."/>
            <person name="Barry K."/>
            <person name="LaButti K."/>
            <person name="Morin E."/>
            <person name="Salamov A."/>
            <person name="Lipzen A."/>
            <person name="Mereny Z."/>
            <person name="Hegedus B."/>
            <person name="Baldrian P."/>
            <person name="Stursova M."/>
            <person name="Weitz H."/>
            <person name="Taylor A."/>
            <person name="Grigoriev I.V."/>
            <person name="Nagy L.G."/>
            <person name="Martin F."/>
            <person name="Kauserud H."/>
        </authorList>
    </citation>
    <scope>NUCLEOTIDE SEQUENCE</scope>
    <source>
        <strain evidence="2">CBHHK002</strain>
    </source>
</reference>
<gene>
    <name evidence="2" type="ORF">DFH08DRAFT_818315</name>
</gene>